<dbReference type="GeneID" id="9384452"/>
<dbReference type="EMBL" id="HM071924">
    <property type="protein sequence ID" value="ADI55471.1"/>
    <property type="molecule type" value="Genomic_DNA"/>
</dbReference>
<sequence length="188" mass="20776">MLLMVRGLTLANILPMSTDLGDSMEGASIDVTFTAQLETNETLVEINITEYEPTEGIIVDGAHLYGTYESVFGFSEDALKYRLGDEFKTAGSWKDLPEDESTQLYLWKAPSNLQKTFSYTVTLTYDFQEESSGGDTGNSGGSNSRAGAETDPPPAPVRKTLTKVYTKVIVGNWSKWASQLREYVYARP</sequence>
<dbReference type="Proteomes" id="UP000201129">
    <property type="component" value="Segment"/>
</dbReference>
<reference evidence="2 3" key="2">
    <citation type="journal article" date="2011" name="Virol. J.">
        <title>Sequence characteristics of T4-like bacteriophage IME08 benome termini revealed by high throughput sequencing.</title>
        <authorList>
            <person name="Jiang X."/>
            <person name="Jiang H."/>
            <person name="Li C."/>
            <person name="Wang S."/>
            <person name="Mi Z."/>
            <person name="An X."/>
            <person name="Chen J."/>
            <person name="Tong Y."/>
        </authorList>
    </citation>
    <scope>NUCLEOTIDE SEQUENCE [LARGE SCALE GENOMIC DNA]</scope>
</reference>
<protein>
    <submittedName>
        <fullName evidence="2">Uncharacterized protein 5.1</fullName>
    </submittedName>
</protein>
<dbReference type="KEGG" id="vg:9384452"/>
<gene>
    <name evidence="2" type="primary">5.1</name>
</gene>
<evidence type="ECO:0000256" key="1">
    <source>
        <dbReference type="SAM" id="MobiDB-lite"/>
    </source>
</evidence>
<keyword evidence="3" id="KW-1185">Reference proteome</keyword>
<organism evidence="2 3">
    <name type="scientific">Escherichia phage IME08</name>
    <dbReference type="NCBI Taxonomy" id="698728"/>
    <lineage>
        <taxon>Viruses</taxon>
        <taxon>Duplodnaviria</taxon>
        <taxon>Heunggongvirae</taxon>
        <taxon>Uroviricota</taxon>
        <taxon>Caudoviricetes</taxon>
        <taxon>Pantevenvirales</taxon>
        <taxon>Straboviridae</taxon>
        <taxon>Tevenvirinae</taxon>
        <taxon>Dhakavirus</taxon>
        <taxon>Dhakavirus ime08</taxon>
    </lineage>
</organism>
<reference evidence="2 3" key="1">
    <citation type="journal article" date="2011" name="Arch. Virol.">
        <title>The complete genome sequence of a novel T4-like bacteriophage, IME08.</title>
        <authorList>
            <person name="Jiang H."/>
            <person name="Jiang X."/>
            <person name="Wang S."/>
            <person name="Li C."/>
            <person name="Chen B."/>
            <person name="An X."/>
            <person name="Mi Z."/>
            <person name="Chen J."/>
            <person name="Tong Y."/>
        </authorList>
    </citation>
    <scope>NUCLEOTIDE SEQUENCE [LARGE SCALE GENOMIC DNA]</scope>
</reference>
<dbReference type="OrthoDB" id="14738at10239"/>
<accession>D7RMF5</accession>
<evidence type="ECO:0000313" key="3">
    <source>
        <dbReference type="Proteomes" id="UP000201129"/>
    </source>
</evidence>
<proteinExistence type="predicted"/>
<dbReference type="RefSeq" id="YP_003734292.1">
    <property type="nucleotide sequence ID" value="NC_014260.1"/>
</dbReference>
<feature type="region of interest" description="Disordered" evidence="1">
    <location>
        <begin position="129"/>
        <end position="158"/>
    </location>
</feature>
<name>D7RMF5_9CAUD</name>
<evidence type="ECO:0000313" key="2">
    <source>
        <dbReference type="EMBL" id="ADI55471.1"/>
    </source>
</evidence>